<accession>A0A975S927</accession>
<proteinExistence type="predicted"/>
<keyword evidence="3" id="KW-1185">Reference proteome</keyword>
<name>A0A975S927_9MICC</name>
<keyword evidence="1" id="KW-0732">Signal</keyword>
<protein>
    <recommendedName>
        <fullName evidence="4">Helicase</fullName>
    </recommendedName>
</protein>
<evidence type="ECO:0000256" key="1">
    <source>
        <dbReference type="SAM" id="SignalP"/>
    </source>
</evidence>
<dbReference type="AlphaFoldDB" id="A0A975S927"/>
<feature type="signal peptide" evidence="1">
    <location>
        <begin position="1"/>
        <end position="25"/>
    </location>
</feature>
<organism evidence="2 3">
    <name type="scientific">Arthrobacter sunyaminii</name>
    <dbReference type="NCBI Taxonomy" id="2816859"/>
    <lineage>
        <taxon>Bacteria</taxon>
        <taxon>Bacillati</taxon>
        <taxon>Actinomycetota</taxon>
        <taxon>Actinomycetes</taxon>
        <taxon>Micrococcales</taxon>
        <taxon>Micrococcaceae</taxon>
        <taxon>Arthrobacter</taxon>
    </lineage>
</organism>
<dbReference type="Proteomes" id="UP000680588">
    <property type="component" value="Chromosome"/>
</dbReference>
<evidence type="ECO:0000313" key="3">
    <source>
        <dbReference type="Proteomes" id="UP000680588"/>
    </source>
</evidence>
<gene>
    <name evidence="2" type="ORF">KG104_15705</name>
</gene>
<dbReference type="KEGG" id="asun:KG104_15705"/>
<dbReference type="NCBIfam" id="TIGR03816">
    <property type="entry name" value="tadE_like_DECH"/>
    <property type="match status" value="1"/>
</dbReference>
<evidence type="ECO:0008006" key="4">
    <source>
        <dbReference type="Google" id="ProtNLM"/>
    </source>
</evidence>
<dbReference type="EMBL" id="CP076456">
    <property type="protein sequence ID" value="QWQ38099.1"/>
    <property type="molecule type" value="Genomic_DNA"/>
</dbReference>
<evidence type="ECO:0000313" key="2">
    <source>
        <dbReference type="EMBL" id="QWQ38099.1"/>
    </source>
</evidence>
<feature type="chain" id="PRO_5037823316" description="Helicase" evidence="1">
    <location>
        <begin position="26"/>
        <end position="104"/>
    </location>
</feature>
<dbReference type="InterPro" id="IPR021202">
    <property type="entry name" value="Rv3654c-like"/>
</dbReference>
<sequence length="104" mass="10347">MVLGSGLLLLILCAAVLMLLQTAVAASRAATAADLAALAAADTVRELRSGEPCVVAAEVAGRNGAVLAACTVDTGERTVQVETRVPVPLLPQPATGHARAGPPP</sequence>
<reference evidence="2" key="1">
    <citation type="submission" date="2021-06" db="EMBL/GenBank/DDBJ databases">
        <title>Novel species in genus Arthrobacter.</title>
        <authorList>
            <person name="Zhang G."/>
        </authorList>
    </citation>
    <scope>NUCLEOTIDE SEQUENCE</scope>
    <source>
        <strain evidence="2">Zg-ZUI122</strain>
    </source>
</reference>